<dbReference type="Proteomes" id="UP000281909">
    <property type="component" value="Chromosome"/>
</dbReference>
<organism evidence="2 3">
    <name type="scientific">Pseudomonas fluorescens</name>
    <dbReference type="NCBI Taxonomy" id="294"/>
    <lineage>
        <taxon>Bacteria</taxon>
        <taxon>Pseudomonadati</taxon>
        <taxon>Pseudomonadota</taxon>
        <taxon>Gammaproteobacteria</taxon>
        <taxon>Pseudomonadales</taxon>
        <taxon>Pseudomonadaceae</taxon>
        <taxon>Pseudomonas</taxon>
    </lineage>
</organism>
<keyword evidence="1" id="KW-0843">Virulence</keyword>
<evidence type="ECO:0000313" key="3">
    <source>
        <dbReference type="Proteomes" id="UP000281909"/>
    </source>
</evidence>
<dbReference type="EMBL" id="LR134318">
    <property type="protein sequence ID" value="VEF08249.1"/>
    <property type="molecule type" value="Genomic_DNA"/>
</dbReference>
<gene>
    <name evidence="2" type="ORF">NCTC9428_00721</name>
</gene>
<evidence type="ECO:0000313" key="2">
    <source>
        <dbReference type="EMBL" id="VEF08249.1"/>
    </source>
</evidence>
<dbReference type="Pfam" id="PF03538">
    <property type="entry name" value="VRP1"/>
    <property type="match status" value="1"/>
</dbReference>
<protein>
    <submittedName>
        <fullName evidence="2">Toxin</fullName>
    </submittedName>
</protein>
<evidence type="ECO:0000256" key="1">
    <source>
        <dbReference type="ARBA" id="ARBA00023026"/>
    </source>
</evidence>
<accession>A0A3S4PQI8</accession>
<dbReference type="AlphaFoldDB" id="A0A3S4PQI8"/>
<name>A0A3S4PQI8_PSEFL</name>
<reference evidence="2 3" key="1">
    <citation type="submission" date="2018-12" db="EMBL/GenBank/DDBJ databases">
        <authorList>
            <consortium name="Pathogen Informatics"/>
        </authorList>
    </citation>
    <scope>NUCLEOTIDE SEQUENCE [LARGE SCALE GENOMIC DNA]</scope>
    <source>
        <strain evidence="2 3">NCTC9428</strain>
    </source>
</reference>
<proteinExistence type="predicted"/>
<dbReference type="InterPro" id="IPR018003">
    <property type="entry name" value="Insecticidal_toxin/plasmid_vir"/>
</dbReference>
<sequence>MDVLKASHLPRLIDFTGGSQDARNDFETAMHDLKITSVFDIMRRDKVQFVRECVLYTADDAARIYDRARDHAWQIDRLYREQQISSRNVKGRGRRSTAVSTTSATYQNLFKENWKQFCNEDDIAAIDSPVAYLNALYLFARQLESTSTESEIITLDQRRPDIQALMVDHQSAFVAQPMLNIINDVLSKNIETHLNNHAGKISVYQALANAHYPFSLPYDVHHQQCLAALGPDKPALAALNWMISPTLPFSEKTNHAQAAKSRLHAQTMLSDLSPEQQKILTSPLATEDDYASLKKSYGITSLESLKEVRIFKANVGLTSDQLDQLLARGKYHPAPSLNESGAAVTCGTAYINGNTSNPHLTIAKGQDGKLQLNGASKNRLDRLQRMIRLQRWTGLHFAELDTLIVSAMRSESNSSQELNQNTLRTLGVFRYLTQRYIITAQEFAAFLHDMPTQACGEQTPLFEQVFNRSGTFLNPLQLSSRSLESKDADSQQILSQLSAGLALTPDELSTLIQQSRAYFAQLNQDLPRISSLYRQTRIARMFGLSTRQCTALARLLGGDDFCELLARGTLSATPEANLDILDVLMAIDWAVEWFKHTRHDIASVQKVLVPQPDDWPFDKALQDRLRAIHSQASADPEQKARLLENFFHEMTELPAPYLPSALKLAATTNAQVWRNLESSPSHAMPDWLTRILCAAIACRDLHLSDRTLALLLENPAWLASDSQAELTLQNFYLLDSFRRLAHANGNTEEHLLHYLQLAQQVDERLEVSEFNQMLATLLDWSADEVSALIKASGGLEVTTMAGVDWIMRCQACCQSTGLSAANLIKASQLTGESPATDWQTVSTALIAARH</sequence>
<dbReference type="RefSeq" id="WP_172604447.1">
    <property type="nucleotide sequence ID" value="NZ_LR134318.1"/>
</dbReference>